<keyword evidence="9" id="KW-1185">Reference proteome</keyword>
<dbReference type="AlphaFoldDB" id="A0A5C5BA15"/>
<dbReference type="InterPro" id="IPR036852">
    <property type="entry name" value="Peptidase_S8/S53_dom_sf"/>
</dbReference>
<evidence type="ECO:0000313" key="9">
    <source>
        <dbReference type="Proteomes" id="UP000313849"/>
    </source>
</evidence>
<dbReference type="InterPro" id="IPR050131">
    <property type="entry name" value="Peptidase_S8_subtilisin-like"/>
</dbReference>
<dbReference type="CDD" id="cd00306">
    <property type="entry name" value="Peptidases_S8_S53"/>
    <property type="match status" value="1"/>
</dbReference>
<evidence type="ECO:0000256" key="5">
    <source>
        <dbReference type="PROSITE-ProRule" id="PRU01240"/>
    </source>
</evidence>
<dbReference type="InterPro" id="IPR015500">
    <property type="entry name" value="Peptidase_S8_subtilisin-rel"/>
</dbReference>
<dbReference type="Pfam" id="PF00082">
    <property type="entry name" value="Peptidase_S8"/>
    <property type="match status" value="1"/>
</dbReference>
<dbReference type="PANTHER" id="PTHR43806:SF11">
    <property type="entry name" value="CEREVISIN-RELATED"/>
    <property type="match status" value="1"/>
</dbReference>
<comment type="similarity">
    <text evidence="1 5">Belongs to the peptidase S8 family.</text>
</comment>
<evidence type="ECO:0000313" key="8">
    <source>
        <dbReference type="EMBL" id="TNU73748.1"/>
    </source>
</evidence>
<dbReference type="PRINTS" id="PR00723">
    <property type="entry name" value="SUBTILISIN"/>
</dbReference>
<reference evidence="8 9" key="1">
    <citation type="submission" date="2019-06" db="EMBL/GenBank/DDBJ databases">
        <title>Draft genome sequence of Miniimonas arenae KCTC 19750T isolated from sea sand.</title>
        <authorList>
            <person name="Park S.-J."/>
        </authorList>
    </citation>
    <scope>NUCLEOTIDE SEQUENCE [LARGE SCALE GENOMIC DNA]</scope>
    <source>
        <strain evidence="8 9">KCTC 19750</strain>
    </source>
</reference>
<dbReference type="GO" id="GO:0006508">
    <property type="term" value="P:proteolysis"/>
    <property type="evidence" value="ECO:0007669"/>
    <property type="project" value="UniProtKB-KW"/>
</dbReference>
<dbReference type="PROSITE" id="PS00136">
    <property type="entry name" value="SUBTILASE_ASP"/>
    <property type="match status" value="1"/>
</dbReference>
<feature type="domain" description="Peptidase S8/S53" evidence="7">
    <location>
        <begin position="262"/>
        <end position="540"/>
    </location>
</feature>
<dbReference type="PROSITE" id="PS51892">
    <property type="entry name" value="SUBTILASE"/>
    <property type="match status" value="1"/>
</dbReference>
<dbReference type="PANTHER" id="PTHR43806">
    <property type="entry name" value="PEPTIDASE S8"/>
    <property type="match status" value="1"/>
</dbReference>
<feature type="active site" description="Charge relay system" evidence="5">
    <location>
        <position position="518"/>
    </location>
</feature>
<accession>A0A5C5BA15</accession>
<keyword evidence="4 5" id="KW-0720">Serine protease</keyword>
<feature type="region of interest" description="Disordered" evidence="6">
    <location>
        <begin position="1"/>
        <end position="21"/>
    </location>
</feature>
<gene>
    <name evidence="8" type="ORF">FH969_09770</name>
</gene>
<evidence type="ECO:0000256" key="1">
    <source>
        <dbReference type="ARBA" id="ARBA00011073"/>
    </source>
</evidence>
<dbReference type="InterPro" id="IPR000209">
    <property type="entry name" value="Peptidase_S8/S53_dom"/>
</dbReference>
<keyword evidence="2 5" id="KW-0645">Protease</keyword>
<sequence>MPDEKPDEKPGDEPLRPSVPWAVLDPAQARTGRALPTVYAADRVLLIGADAERYRDALNARVEPLGWFLEVDRSFGDGGRVVIPPNDGEQGGEEVVTRLKIVPLPGIAGITTPDAFTLVEAVRSEREPDPRVRDRRRRGLDTRDVDTGDLGNGGQPDVEVGGDASARADADLPRLALDHAVFLTTPVPSAPATGPTGSFSANPKGFYGTNGLGFYGTNPKGFYGTNGLASPADSYVLPGTGGRSPVAVVLPRPSRGPDPKRGRRPVVAIVDSGVGDHPWLRTGVKDITPLTIGTLSAEADPGQYEPFDGVLDSVAGHGTFIAGIVRQVAPRADILSWRVVAGDGAVAESDLYDALHTLAVEIENGTYAVDVLSLSLGYYHERPWDDDGTVDLLMRPAIEAFSRAGVVVVMSAGNESTNRELSPARFAKDPAPGAPWFSVGARNPNGTLALFSNFGHWVTTWMTGAAMVSATPPFRGGLEPVARVDEEDDCGGVVKGRHRETLDPDDYRGHFAIWSGTSFAAPHLAARLVRAFDDAPEAWDAGFGTERAAKVWANLQGHLMHDPADCEEGLCPGPEADPGVDRGDA</sequence>
<evidence type="ECO:0000256" key="6">
    <source>
        <dbReference type="SAM" id="MobiDB-lite"/>
    </source>
</evidence>
<feature type="region of interest" description="Disordered" evidence="6">
    <location>
        <begin position="566"/>
        <end position="585"/>
    </location>
</feature>
<dbReference type="Proteomes" id="UP000313849">
    <property type="component" value="Unassembled WGS sequence"/>
</dbReference>
<proteinExistence type="inferred from homology"/>
<dbReference type="RefSeq" id="WP_139987107.1">
    <property type="nucleotide sequence ID" value="NZ_VENP01000034.1"/>
</dbReference>
<keyword evidence="3 5" id="KW-0378">Hydrolase</keyword>
<protein>
    <submittedName>
        <fullName evidence="8">S8 family peptidase</fullName>
    </submittedName>
</protein>
<feature type="active site" description="Charge relay system" evidence="5">
    <location>
        <position position="271"/>
    </location>
</feature>
<feature type="compositionally biased region" description="Basic and acidic residues" evidence="6">
    <location>
        <begin position="1"/>
        <end position="15"/>
    </location>
</feature>
<name>A0A5C5BA15_9MICO</name>
<evidence type="ECO:0000256" key="4">
    <source>
        <dbReference type="ARBA" id="ARBA00022825"/>
    </source>
</evidence>
<evidence type="ECO:0000259" key="7">
    <source>
        <dbReference type="Pfam" id="PF00082"/>
    </source>
</evidence>
<feature type="region of interest" description="Disordered" evidence="6">
    <location>
        <begin position="121"/>
        <end position="163"/>
    </location>
</feature>
<feature type="active site" description="Charge relay system" evidence="5">
    <location>
        <position position="317"/>
    </location>
</feature>
<feature type="compositionally biased region" description="Basic and acidic residues" evidence="6">
    <location>
        <begin position="122"/>
        <end position="132"/>
    </location>
</feature>
<dbReference type="OrthoDB" id="5177045at2"/>
<dbReference type="EMBL" id="VENP01000034">
    <property type="protein sequence ID" value="TNU73748.1"/>
    <property type="molecule type" value="Genomic_DNA"/>
</dbReference>
<evidence type="ECO:0000256" key="3">
    <source>
        <dbReference type="ARBA" id="ARBA00022801"/>
    </source>
</evidence>
<dbReference type="Gene3D" id="3.40.50.200">
    <property type="entry name" value="Peptidase S8/S53 domain"/>
    <property type="match status" value="1"/>
</dbReference>
<dbReference type="InterPro" id="IPR023827">
    <property type="entry name" value="Peptidase_S8_Asp-AS"/>
</dbReference>
<dbReference type="GO" id="GO:0004252">
    <property type="term" value="F:serine-type endopeptidase activity"/>
    <property type="evidence" value="ECO:0007669"/>
    <property type="project" value="UniProtKB-UniRule"/>
</dbReference>
<comment type="caution">
    <text evidence="8">The sequence shown here is derived from an EMBL/GenBank/DDBJ whole genome shotgun (WGS) entry which is preliminary data.</text>
</comment>
<organism evidence="8 9">
    <name type="scientific">Miniimonas arenae</name>
    <dbReference type="NCBI Taxonomy" id="676201"/>
    <lineage>
        <taxon>Bacteria</taxon>
        <taxon>Bacillati</taxon>
        <taxon>Actinomycetota</taxon>
        <taxon>Actinomycetes</taxon>
        <taxon>Micrococcales</taxon>
        <taxon>Beutenbergiaceae</taxon>
        <taxon>Miniimonas</taxon>
    </lineage>
</organism>
<evidence type="ECO:0000256" key="2">
    <source>
        <dbReference type="ARBA" id="ARBA00022670"/>
    </source>
</evidence>
<dbReference type="SUPFAM" id="SSF52743">
    <property type="entry name" value="Subtilisin-like"/>
    <property type="match status" value="1"/>
</dbReference>